<evidence type="ECO:0000313" key="11">
    <source>
        <dbReference type="EMBL" id="MBW4561234.1"/>
    </source>
</evidence>
<dbReference type="EC" id="4.1.1.20" evidence="5 6"/>
<dbReference type="InterPro" id="IPR000183">
    <property type="entry name" value="Orn/DAP/Arg_de-COase"/>
</dbReference>
<feature type="binding site" evidence="5">
    <location>
        <position position="426"/>
    </location>
    <ligand>
        <name>pyridoxal 5'-phosphate</name>
        <dbReference type="ChEBI" id="CHEBI:597326"/>
    </ligand>
</feature>
<keyword evidence="5" id="KW-0028">Amino-acid biosynthesis</keyword>
<feature type="binding site" evidence="5">
    <location>
        <position position="329"/>
    </location>
    <ligand>
        <name>substrate</name>
    </ligand>
</feature>
<dbReference type="Pfam" id="PF02784">
    <property type="entry name" value="Orn_Arg_deC_N"/>
    <property type="match status" value="1"/>
</dbReference>
<dbReference type="Proteomes" id="UP000715781">
    <property type="component" value="Unassembled WGS sequence"/>
</dbReference>
<comment type="pathway">
    <text evidence="5 8">Amino-acid biosynthesis; L-lysine biosynthesis via DAP pathway; L-lysine from DL-2,6-diaminopimelate: step 1/1.</text>
</comment>
<dbReference type="Gene3D" id="3.20.20.10">
    <property type="entry name" value="Alanine racemase"/>
    <property type="match status" value="1"/>
</dbReference>
<dbReference type="Gene3D" id="2.40.37.10">
    <property type="entry name" value="Lyase, Ornithine Decarboxylase, Chain A, domain 1"/>
    <property type="match status" value="1"/>
</dbReference>
<keyword evidence="3 5" id="KW-0663">Pyridoxal phosphate</keyword>
<evidence type="ECO:0000256" key="1">
    <source>
        <dbReference type="ARBA" id="ARBA00001933"/>
    </source>
</evidence>
<dbReference type="HAMAP" id="MF_02120">
    <property type="entry name" value="LysA"/>
    <property type="match status" value="1"/>
</dbReference>
<gene>
    <name evidence="5 11" type="primary">lysA</name>
    <name evidence="11" type="ORF">KME32_08750</name>
</gene>
<evidence type="ECO:0000256" key="9">
    <source>
        <dbReference type="SAM" id="MobiDB-lite"/>
    </source>
</evidence>
<feature type="binding site" evidence="5">
    <location>
        <position position="426"/>
    </location>
    <ligand>
        <name>substrate</name>
    </ligand>
</feature>
<dbReference type="CDD" id="cd06828">
    <property type="entry name" value="PLPDE_III_DapDC"/>
    <property type="match status" value="1"/>
</dbReference>
<dbReference type="PANTHER" id="PTHR43727:SF2">
    <property type="entry name" value="GROUP IV DECARBOXYLASE"/>
    <property type="match status" value="1"/>
</dbReference>
<feature type="binding site" evidence="5">
    <location>
        <position position="366"/>
    </location>
    <ligand>
        <name>substrate</name>
    </ligand>
</feature>
<feature type="modified residue" description="N6-(pyridoxal phosphate)lysine" evidence="5 7">
    <location>
        <position position="94"/>
    </location>
</feature>
<dbReference type="InterPro" id="IPR009006">
    <property type="entry name" value="Ala_racemase/Decarboxylase_C"/>
</dbReference>
<comment type="function">
    <text evidence="5">Specifically catalyzes the decarboxylation of meso-diaminopimelate (meso-DAP) to L-lysine.</text>
</comment>
<dbReference type="InterPro" id="IPR002986">
    <property type="entry name" value="DAP_deCOOHase_LysA"/>
</dbReference>
<evidence type="ECO:0000256" key="7">
    <source>
        <dbReference type="PIRSR" id="PIRSR600183-50"/>
    </source>
</evidence>
<dbReference type="PANTHER" id="PTHR43727">
    <property type="entry name" value="DIAMINOPIMELATE DECARBOXYLASE"/>
    <property type="match status" value="1"/>
</dbReference>
<feature type="binding site" evidence="5">
    <location>
        <position position="370"/>
    </location>
    <ligand>
        <name>substrate</name>
    </ligand>
</feature>
<dbReference type="FunFam" id="3.20.20.10:FF:000003">
    <property type="entry name" value="Diaminopimelate decarboxylase"/>
    <property type="match status" value="1"/>
</dbReference>
<dbReference type="GO" id="GO:0008836">
    <property type="term" value="F:diaminopimelate decarboxylase activity"/>
    <property type="evidence" value="ECO:0007669"/>
    <property type="project" value="UniProtKB-UniRule"/>
</dbReference>
<keyword evidence="2 5" id="KW-0210">Decarboxylase</keyword>
<proteinExistence type="inferred from homology"/>
<dbReference type="PRINTS" id="PR01179">
    <property type="entry name" value="ODADCRBXLASE"/>
</dbReference>
<evidence type="ECO:0000256" key="4">
    <source>
        <dbReference type="ARBA" id="ARBA00023239"/>
    </source>
</evidence>
<sequence>MVSTHPTGVQHTGSQYLPQRRSNSPNQELLPLTARVNGHDFLEIGGCDITTLVQQFGSPLYILDEETLRSACQQYRDAFKQYYQGESQVLYASKAWNCLAVCAIANSEGLGIDVASGGELYTALAAGVSPDKIYFHGNNKSRAELLYAIEVGCTIVADNWYELHTLVQLAEEQESRGAREQAENSSLRTRILLRLTPGIDCHTHEYIRTGHLDSKFGFDPGDLDEVFAFVSQQPALNCVGVHAHIGSQIFERQPHRDLAALMVQWVTKAASYGLTLTEVDVGGGLGITYIQSDDPPSIEEWVKPICEVIQEACAAENLPLPKLLCEPGRSLIANAGVTAYTIGSSKVIPDIRTYVAVDGGLSDNPRPITYESVYRAVVANKMSSPLTETVTIAGKHCESGDVLIKNAQLPKTEPGDILVVMGTGAYNYSMASNYNRLPRPAAVVVTNGEANLILQRETYQDLIRQDCLPERLKS</sequence>
<dbReference type="GO" id="GO:0030170">
    <property type="term" value="F:pyridoxal phosphate binding"/>
    <property type="evidence" value="ECO:0007669"/>
    <property type="project" value="UniProtKB-UniRule"/>
</dbReference>
<dbReference type="SUPFAM" id="SSF51419">
    <property type="entry name" value="PLP-binding barrel"/>
    <property type="match status" value="1"/>
</dbReference>
<dbReference type="InterPro" id="IPR022644">
    <property type="entry name" value="De-COase2_N"/>
</dbReference>
<evidence type="ECO:0000256" key="8">
    <source>
        <dbReference type="RuleBase" id="RU003738"/>
    </source>
</evidence>
<keyword evidence="4 5" id="KW-0456">Lyase</keyword>
<feature type="active site" description="Proton donor" evidence="7">
    <location>
        <position position="397"/>
    </location>
</feature>
<feature type="domain" description="Orn/DAP/Arg decarboxylase 2 N-terminal" evidence="10">
    <location>
        <begin position="68"/>
        <end position="333"/>
    </location>
</feature>
<dbReference type="SUPFAM" id="SSF50621">
    <property type="entry name" value="Alanine racemase C-terminal domain-like"/>
    <property type="match status" value="1"/>
</dbReference>
<reference evidence="11" key="2">
    <citation type="journal article" date="2022" name="Microbiol. Resour. Announc.">
        <title>Metagenome Sequencing to Explore Phylogenomics of Terrestrial Cyanobacteria.</title>
        <authorList>
            <person name="Ward R.D."/>
            <person name="Stajich J.E."/>
            <person name="Johansen J.R."/>
            <person name="Huntemann M."/>
            <person name="Clum A."/>
            <person name="Foster B."/>
            <person name="Foster B."/>
            <person name="Roux S."/>
            <person name="Palaniappan K."/>
            <person name="Varghese N."/>
            <person name="Mukherjee S."/>
            <person name="Reddy T.B.K."/>
            <person name="Daum C."/>
            <person name="Copeland A."/>
            <person name="Chen I.A."/>
            <person name="Ivanova N.N."/>
            <person name="Kyrpides N.C."/>
            <person name="Shapiro N."/>
            <person name="Eloe-Fadrosh E.A."/>
            <person name="Pietrasiak N."/>
        </authorList>
    </citation>
    <scope>NUCLEOTIDE SEQUENCE</scope>
    <source>
        <strain evidence="11">JT2-VF2</strain>
    </source>
</reference>
<evidence type="ECO:0000256" key="2">
    <source>
        <dbReference type="ARBA" id="ARBA00022793"/>
    </source>
</evidence>
<evidence type="ECO:0000256" key="6">
    <source>
        <dbReference type="NCBIfam" id="TIGR01048"/>
    </source>
</evidence>
<evidence type="ECO:0000256" key="3">
    <source>
        <dbReference type="ARBA" id="ARBA00022898"/>
    </source>
</evidence>
<dbReference type="GO" id="GO:0009089">
    <property type="term" value="P:lysine biosynthetic process via diaminopimelate"/>
    <property type="evidence" value="ECO:0007669"/>
    <property type="project" value="UniProtKB-UniRule"/>
</dbReference>
<comment type="caution">
    <text evidence="11">The sequence shown here is derived from an EMBL/GenBank/DDBJ whole genome shotgun (WGS) entry which is preliminary data.</text>
</comment>
<comment type="catalytic activity">
    <reaction evidence="5 8">
        <text>meso-2,6-diaminopimelate + H(+) = L-lysine + CO2</text>
        <dbReference type="Rhea" id="RHEA:15101"/>
        <dbReference type="ChEBI" id="CHEBI:15378"/>
        <dbReference type="ChEBI" id="CHEBI:16526"/>
        <dbReference type="ChEBI" id="CHEBI:32551"/>
        <dbReference type="ChEBI" id="CHEBI:57791"/>
        <dbReference type="EC" id="4.1.1.20"/>
    </reaction>
</comment>
<feature type="region of interest" description="Disordered" evidence="9">
    <location>
        <begin position="1"/>
        <end position="24"/>
    </location>
</feature>
<dbReference type="InterPro" id="IPR022657">
    <property type="entry name" value="De-COase2_CS"/>
</dbReference>
<feature type="binding site" evidence="5">
    <location>
        <begin position="326"/>
        <end position="329"/>
    </location>
    <ligand>
        <name>pyridoxal 5'-phosphate</name>
        <dbReference type="ChEBI" id="CHEBI:597326"/>
    </ligand>
</feature>
<name>A0A951PVT4_9NOST</name>
<evidence type="ECO:0000256" key="5">
    <source>
        <dbReference type="HAMAP-Rule" id="MF_02120"/>
    </source>
</evidence>
<comment type="subunit">
    <text evidence="5">Homodimer.</text>
</comment>
<organism evidence="11 12">
    <name type="scientific">Mojavia pulchra JT2-VF2</name>
    <dbReference type="NCBI Taxonomy" id="287848"/>
    <lineage>
        <taxon>Bacteria</taxon>
        <taxon>Bacillati</taxon>
        <taxon>Cyanobacteriota</taxon>
        <taxon>Cyanophyceae</taxon>
        <taxon>Nostocales</taxon>
        <taxon>Nostocaceae</taxon>
    </lineage>
</organism>
<feature type="binding site" evidence="5">
    <location>
        <position position="398"/>
    </location>
    <ligand>
        <name>substrate</name>
    </ligand>
</feature>
<dbReference type="InterPro" id="IPR029066">
    <property type="entry name" value="PLP-binding_barrel"/>
</dbReference>
<dbReference type="PRINTS" id="PR01181">
    <property type="entry name" value="DAPDCRBXLASE"/>
</dbReference>
<dbReference type="NCBIfam" id="TIGR01048">
    <property type="entry name" value="lysA"/>
    <property type="match status" value="1"/>
</dbReference>
<dbReference type="EMBL" id="JAHHHN010000004">
    <property type="protein sequence ID" value="MBW4561234.1"/>
    <property type="molecule type" value="Genomic_DNA"/>
</dbReference>
<comment type="cofactor">
    <cofactor evidence="1 5 7 8">
        <name>pyridoxal 5'-phosphate</name>
        <dbReference type="ChEBI" id="CHEBI:597326"/>
    </cofactor>
</comment>
<feature type="binding site" evidence="5">
    <location>
        <position position="284"/>
    </location>
    <ligand>
        <name>pyridoxal 5'-phosphate</name>
        <dbReference type="ChEBI" id="CHEBI:597326"/>
    </ligand>
</feature>
<evidence type="ECO:0000313" key="12">
    <source>
        <dbReference type="Proteomes" id="UP000715781"/>
    </source>
</evidence>
<accession>A0A951PVT4</accession>
<keyword evidence="5 8" id="KW-0457">Lysine biosynthesis</keyword>
<comment type="similarity">
    <text evidence="5">Belongs to the Orn/Lys/Arg decarboxylase class-II family. LysA subfamily.</text>
</comment>
<dbReference type="PROSITE" id="PS00879">
    <property type="entry name" value="ODR_DC_2_2"/>
    <property type="match status" value="1"/>
</dbReference>
<reference evidence="11" key="1">
    <citation type="submission" date="2021-05" db="EMBL/GenBank/DDBJ databases">
        <authorList>
            <person name="Pietrasiak N."/>
            <person name="Ward R."/>
            <person name="Stajich J.E."/>
            <person name="Kurbessoian T."/>
        </authorList>
    </citation>
    <scope>NUCLEOTIDE SEQUENCE</scope>
    <source>
        <strain evidence="11">JT2-VF2</strain>
    </source>
</reference>
<dbReference type="AlphaFoldDB" id="A0A951PVT4"/>
<evidence type="ECO:0000259" key="10">
    <source>
        <dbReference type="Pfam" id="PF02784"/>
    </source>
</evidence>
<protein>
    <recommendedName>
        <fullName evidence="5 6">Diaminopimelate decarboxylase</fullName>
        <shortName evidence="5">DAP decarboxylase</shortName>
        <shortName evidence="5">DAPDC</shortName>
        <ecNumber evidence="5 6">4.1.1.20</ecNumber>
    </recommendedName>
</protein>